<organism evidence="2 3">
    <name type="scientific">Streptomyces subrutilus</name>
    <dbReference type="NCBI Taxonomy" id="36818"/>
    <lineage>
        <taxon>Bacteria</taxon>
        <taxon>Bacillati</taxon>
        <taxon>Actinomycetota</taxon>
        <taxon>Actinomycetes</taxon>
        <taxon>Kitasatosporales</taxon>
        <taxon>Streptomycetaceae</taxon>
        <taxon>Streptomyces</taxon>
    </lineage>
</organism>
<protein>
    <submittedName>
        <fullName evidence="2">Uncharacterized protein</fullName>
    </submittedName>
</protein>
<gene>
    <name evidence="2" type="ORF">BGK67_32155</name>
</gene>
<dbReference type="Proteomes" id="UP000095705">
    <property type="component" value="Unassembled WGS sequence"/>
</dbReference>
<accession>A0A1E5Q0A0</accession>
<dbReference type="EMBL" id="MEHK01000001">
    <property type="protein sequence ID" value="OEJ35328.1"/>
    <property type="molecule type" value="Genomic_DNA"/>
</dbReference>
<feature type="region of interest" description="Disordered" evidence="1">
    <location>
        <begin position="1"/>
        <end position="25"/>
    </location>
</feature>
<sequence length="764" mass="82129">MGGDPYVSATVSNSGRTSLLDPYGDEPLLTPSMTQGRAAVPDRELQPLVRYLEAVAASRRAPLHTAVAFNAVYFGYDLNGDGYGGSPLRLDDFPIITLGERAAVLPVGAMVCVATGSDPLYAEIVYREGAHPEIGPLGDVPAWVSGAPASAEGPGRPASGPTLRRRERIVPDLDAFGPALRLSQAQLHRLRTRKRWLSEDGHVVVDVSYPSPEAARRDDLTAYADYLLTTGREQLLSPCVPVSLAELVGGTGEELLRAGLLNLLDTVQAALLSSALLRTWGHYAVTRTSLAECWGDTGPLGGNDLRSLAAAVEHAATPAKRRHGLTAPVTVYTAVGPRLRQVPGAAELLKGVGYASAVCRANLTLADVVRRDSEQGLFENGCLVTLDDAFESGGVWRSHHPGGTEQPGDPLTPSGRGWASTVTAPPEQEAGSEADVDPVDQALTGADLGACELLRNDAEGVVWRSSLRLAHLMDGWFPLHPQVQRELRRSHGLRVRARLELDHAGRTANAHEAGQDVTAELGDASSRLTGISWPLDFFPGLFLELCWPRGGRVIRATTTRLKETLEVDDRVIGHCYDPRVLTREGAPGSDRHGDSAVGLGPRQLVLRAVRRCGLLTLDGHALLDCFALPSAAYGRPPARSQALALEAAVAELLAERRLESALGSRDAWGQPHYPAREGQPAIPLIAYRPVRRRVIRPWGDTEPDGAGQLPLQLVAGHLRRLQPGCSPSAAQRAAFRDHCRRLGKADGWELPYGYTFVTEHIRGR</sequence>
<evidence type="ECO:0000313" key="3">
    <source>
        <dbReference type="Proteomes" id="UP000095705"/>
    </source>
</evidence>
<keyword evidence="3" id="KW-1185">Reference proteome</keyword>
<comment type="caution">
    <text evidence="2">The sequence shown here is derived from an EMBL/GenBank/DDBJ whole genome shotgun (WGS) entry which is preliminary data.</text>
</comment>
<name>A0A1E5Q0A0_9ACTN</name>
<reference evidence="2 3" key="1">
    <citation type="submission" date="2016-08" db="EMBL/GenBank/DDBJ databases">
        <title>The complete genome of Streptomyces subrutilus 10-1-1.</title>
        <authorList>
            <person name="Chen X."/>
        </authorList>
    </citation>
    <scope>NUCLEOTIDE SEQUENCE [LARGE SCALE GENOMIC DNA]</scope>
    <source>
        <strain evidence="2 3">10-1-1</strain>
    </source>
</reference>
<dbReference type="OrthoDB" id="3304871at2"/>
<dbReference type="RefSeq" id="WP_069923513.1">
    <property type="nucleotide sequence ID" value="NZ_MEHK01000001.1"/>
</dbReference>
<evidence type="ECO:0000256" key="1">
    <source>
        <dbReference type="SAM" id="MobiDB-lite"/>
    </source>
</evidence>
<proteinExistence type="predicted"/>
<dbReference type="AlphaFoldDB" id="A0A1E5Q0A0"/>
<feature type="region of interest" description="Disordered" evidence="1">
    <location>
        <begin position="395"/>
        <end position="434"/>
    </location>
</feature>
<evidence type="ECO:0000313" key="2">
    <source>
        <dbReference type="EMBL" id="OEJ35328.1"/>
    </source>
</evidence>